<gene>
    <name evidence="1" type="ORF">S03H2_12485</name>
</gene>
<organism evidence="1">
    <name type="scientific">marine sediment metagenome</name>
    <dbReference type="NCBI Taxonomy" id="412755"/>
    <lineage>
        <taxon>unclassified sequences</taxon>
        <taxon>metagenomes</taxon>
        <taxon>ecological metagenomes</taxon>
    </lineage>
</organism>
<reference evidence="1" key="1">
    <citation type="journal article" date="2014" name="Front. Microbiol.">
        <title>High frequency of phylogenetically diverse reductive dehalogenase-homologous genes in deep subseafloor sedimentary metagenomes.</title>
        <authorList>
            <person name="Kawai M."/>
            <person name="Futagami T."/>
            <person name="Toyoda A."/>
            <person name="Takaki Y."/>
            <person name="Nishi S."/>
            <person name="Hori S."/>
            <person name="Arai W."/>
            <person name="Tsubouchi T."/>
            <person name="Morono Y."/>
            <person name="Uchiyama I."/>
            <person name="Ito T."/>
            <person name="Fujiyama A."/>
            <person name="Inagaki F."/>
            <person name="Takami H."/>
        </authorList>
    </citation>
    <scope>NUCLEOTIDE SEQUENCE</scope>
    <source>
        <strain evidence="1">Expedition CK06-06</strain>
    </source>
</reference>
<dbReference type="EMBL" id="BARU01006352">
    <property type="protein sequence ID" value="GAH46898.1"/>
    <property type="molecule type" value="Genomic_DNA"/>
</dbReference>
<protein>
    <submittedName>
        <fullName evidence="1">Uncharacterized protein</fullName>
    </submittedName>
</protein>
<dbReference type="AlphaFoldDB" id="X1HNK4"/>
<name>X1HNK4_9ZZZZ</name>
<comment type="caution">
    <text evidence="1">The sequence shown here is derived from an EMBL/GenBank/DDBJ whole genome shotgun (WGS) entry which is preliminary data.</text>
</comment>
<accession>X1HNK4</accession>
<sequence>MANRILDSIARIEEKLKTVPPEKVESLSRTLKTDLTELIAYQNLQAAAFACGKLTEDEAMSLYRLYGGELPLPEKFDKLSLAEKIVATQTAAELAKMNICNIL</sequence>
<evidence type="ECO:0000313" key="1">
    <source>
        <dbReference type="EMBL" id="GAH46898.1"/>
    </source>
</evidence>
<proteinExistence type="predicted"/>